<dbReference type="Proteomes" id="UP000042394">
    <property type="component" value="Unassembled WGS sequence"/>
</dbReference>
<evidence type="ECO:0000313" key="1">
    <source>
        <dbReference type="EMBL" id="CNT66446.1"/>
    </source>
</evidence>
<dbReference type="Proteomes" id="UP000039541">
    <property type="component" value="Unassembled WGS sequence"/>
</dbReference>
<gene>
    <name evidence="1" type="ORF">ERS008202_00532</name>
    <name evidence="2" type="ORF">ERS008207_03700</name>
</gene>
<sequence>MIARKPRNSTEPNTVTASVTMEIIIVFVSGDCPCAGSNPAIPAATPASSRPMTATIAPIAAGGNITSSQPVPAFLTMKETRQNNTPHIIKPPSATS</sequence>
<name>A0A655BQE2_SALET</name>
<dbReference type="EMBL" id="CQPC01000005">
    <property type="protein sequence ID" value="CNT66446.1"/>
    <property type="molecule type" value="Genomic_DNA"/>
</dbReference>
<proteinExistence type="predicted"/>
<dbReference type="AlphaFoldDB" id="A0A655BQE2"/>
<protein>
    <submittedName>
        <fullName evidence="1">Uncharacterized protein</fullName>
    </submittedName>
</protein>
<reference evidence="3 4" key="1">
    <citation type="submission" date="2015-03" db="EMBL/GenBank/DDBJ databases">
        <authorList>
            <consortium name="Pathogen Informatics"/>
        </authorList>
    </citation>
    <scope>NUCLEOTIDE SEQUENCE [LARGE SCALE GENOMIC DNA]</scope>
    <source>
        <strain evidence="1 3">3476</strain>
        <strain evidence="2 4">D4891</strain>
    </source>
</reference>
<organism evidence="1 3">
    <name type="scientific">Salmonella enterica subsp. enterica serovar Bovismorbificans</name>
    <dbReference type="NCBI Taxonomy" id="58097"/>
    <lineage>
        <taxon>Bacteria</taxon>
        <taxon>Pseudomonadati</taxon>
        <taxon>Pseudomonadota</taxon>
        <taxon>Gammaproteobacteria</taxon>
        <taxon>Enterobacterales</taxon>
        <taxon>Enterobacteriaceae</taxon>
        <taxon>Salmonella</taxon>
    </lineage>
</organism>
<evidence type="ECO:0000313" key="4">
    <source>
        <dbReference type="Proteomes" id="UP000042394"/>
    </source>
</evidence>
<evidence type="ECO:0000313" key="2">
    <source>
        <dbReference type="EMBL" id="CNU87633.1"/>
    </source>
</evidence>
<dbReference type="EMBL" id="CQPD01000044">
    <property type="protein sequence ID" value="CNU87633.1"/>
    <property type="molecule type" value="Genomic_DNA"/>
</dbReference>
<accession>A0A655BQE2</accession>
<evidence type="ECO:0000313" key="3">
    <source>
        <dbReference type="Proteomes" id="UP000039541"/>
    </source>
</evidence>